<feature type="compositionally biased region" description="Basic and acidic residues" evidence="3">
    <location>
        <begin position="22"/>
        <end position="36"/>
    </location>
</feature>
<feature type="compositionally biased region" description="Acidic residues" evidence="3">
    <location>
        <begin position="948"/>
        <end position="961"/>
    </location>
</feature>
<feature type="compositionally biased region" description="Acidic residues" evidence="3">
    <location>
        <begin position="93"/>
        <end position="103"/>
    </location>
</feature>
<name>S3CTP2_OPHP1</name>
<dbReference type="GO" id="GO:0005730">
    <property type="term" value="C:nucleolus"/>
    <property type="evidence" value="ECO:0007669"/>
    <property type="project" value="InterPro"/>
</dbReference>
<sequence>MVKRKRSGKQPGAPNAGITKRARVDGENDTPVEKVPTETDILLSDRSLFADDLSRADHERERRLYQLLGSCDPEDRIRAGDVIIMALLGKQDEIDEEAEEETKEDEKEGEKTKDERERVSESVLMRHLERRLLRGLATSNEASRVGFSYVLSEMLGRLFGRRDVSLEEAAETASKYATVYPKITFDRVLDLLLEKTRPGSSVPGQEQRDHHWGRLFGLMSFVESGILFGPGDEGRVRRWDSVLEHLLQLGHKVVWLRSYAFYVIAQAILRGQLPDKETVATTLRAVAADTTSGVSLAKTPEGLGIWLAALTRFPDMALPAPWTQPLAPASHKDVVAVLRSGGGEDEESKALKQGNATPQLHFVWDLLLSELLTTSSKRFDGFWIAVVDQVYFAKGATDHQKLTGFKVFQKALALCAASAAAAAEDGVTADGIPPSMFSNNLMACLMNQASNPTPRLHRTAVSVLLDIEFQVEENPQALLPVLTGLLGAVPQAHGVYDFDERVKGTGDGTKPVEHILRFANGDNVEDVIGLLRSGALQARDPKNDQRPIRIYAEYLFRLVSRPIGVDNDEPEPISVSGTAFKALAELAYRSNETEAKDSKKKSKKKAPTVCFPTLTEKTQTSSRQYLLSAAGAILKRPDDLASFCRTVYGIDPEAVGVAMTGEIKENVVDARKQLKKLVAAFDAESTKSKAKSNADVSSRASQGLAVLLSVSLLQLYHEPRADAIEVLHDIKACGDKLASGSSTSAPAAKNNGSGSDDEDDDEEAEPDIGQVLTDVLLSLLAESSQLTRQTSLLVFEAFAPFMAAEALDNLADVLSAEENTSGYRALFNQDDGEEDEDDEDDSDMEMIDMDDAEGEGDDDDEEDEEEEEEEDEEEEEEEEEEVSNAESPDPNEEEKEEKTAKKAEAKAKDDKKPAAKKGPAVLKDDDGFEAALMKTFNSSVGAPKKGDDDDSDDDSDAESDMDDDAMLALDNALAGHLALIRDKSDSHKKEREEARTRVVQFKHRVLDLLEVYIRAGAGAGDGNGNSVLLFRLFLPLAVLVRETKDKSLAQKATRVVQKLKLQLKRRRSQTQAPTESSTPESIDASLAVISSLHEAANDRTENKAFAAAVSAASLAISSTLLWMAVTDSDAEKKKESRHQVFLRVAEIYEATKAHCEKDDWNVRKELFTDYNNWCQTTVNAGAEAQ</sequence>
<dbReference type="PANTHER" id="PTHR13213">
    <property type="entry name" value="MYB-BINDING PROTEIN 1A FAMILY MEMBER"/>
    <property type="match status" value="1"/>
</dbReference>
<evidence type="ECO:0000256" key="2">
    <source>
        <dbReference type="ARBA" id="ARBA00023242"/>
    </source>
</evidence>
<feature type="region of interest" description="Disordered" evidence="3">
    <location>
        <begin position="1"/>
        <end position="36"/>
    </location>
</feature>
<feature type="compositionally biased region" description="Polar residues" evidence="3">
    <location>
        <begin position="739"/>
        <end position="754"/>
    </location>
</feature>
<reference evidence="4 5" key="1">
    <citation type="journal article" date="2013" name="BMC Genomics">
        <title>The genome and transcriptome of the pine saprophyte Ophiostoma piceae, and a comparison with the bark beetle-associated pine pathogen Grosmannia clavigera.</title>
        <authorList>
            <person name="Haridas S."/>
            <person name="Wang Y."/>
            <person name="Lim L."/>
            <person name="Massoumi Alamouti S."/>
            <person name="Jackman S."/>
            <person name="Docking R."/>
            <person name="Robertson G."/>
            <person name="Birol I."/>
            <person name="Bohlmann J."/>
            <person name="Breuil C."/>
        </authorList>
    </citation>
    <scope>NUCLEOTIDE SEQUENCE [LARGE SCALE GENOMIC DNA]</scope>
    <source>
        <strain evidence="4 5">UAMH 11346</strain>
    </source>
</reference>
<evidence type="ECO:0000313" key="4">
    <source>
        <dbReference type="EMBL" id="EPE04065.1"/>
    </source>
</evidence>
<dbReference type="Proteomes" id="UP000016923">
    <property type="component" value="Unassembled WGS sequence"/>
</dbReference>
<dbReference type="EMBL" id="KE148163">
    <property type="protein sequence ID" value="EPE04065.1"/>
    <property type="molecule type" value="Genomic_DNA"/>
</dbReference>
<feature type="compositionally biased region" description="Acidic residues" evidence="3">
    <location>
        <begin position="830"/>
        <end position="895"/>
    </location>
</feature>
<evidence type="ECO:0000256" key="3">
    <source>
        <dbReference type="SAM" id="MobiDB-lite"/>
    </source>
</evidence>
<keyword evidence="2" id="KW-0539">Nucleus</keyword>
<dbReference type="AlphaFoldDB" id="S3CTP2"/>
<dbReference type="PANTHER" id="PTHR13213:SF2">
    <property type="entry name" value="MYB-BINDING PROTEIN 1A"/>
    <property type="match status" value="1"/>
</dbReference>
<dbReference type="GO" id="GO:0000182">
    <property type="term" value="F:rDNA binding"/>
    <property type="evidence" value="ECO:0007669"/>
    <property type="project" value="TreeGrafter"/>
</dbReference>
<dbReference type="VEuPathDB" id="FungiDB:F503_04913"/>
<dbReference type="GO" id="GO:0006355">
    <property type="term" value="P:regulation of DNA-templated transcription"/>
    <property type="evidence" value="ECO:0007669"/>
    <property type="project" value="InterPro"/>
</dbReference>
<feature type="compositionally biased region" description="Acidic residues" evidence="3">
    <location>
        <begin position="755"/>
        <end position="764"/>
    </location>
</feature>
<feature type="region of interest" description="Disordered" evidence="3">
    <location>
        <begin position="738"/>
        <end position="764"/>
    </location>
</feature>
<feature type="compositionally biased region" description="Basic and acidic residues" evidence="3">
    <location>
        <begin position="104"/>
        <end position="120"/>
    </location>
</feature>
<accession>S3CTP2</accession>
<dbReference type="eggNOG" id="KOG1926">
    <property type="taxonomic scope" value="Eukaryota"/>
</dbReference>
<comment type="subcellular location">
    <subcellularLocation>
        <location evidence="1">Nucleus</location>
    </subcellularLocation>
</comment>
<evidence type="ECO:0000256" key="1">
    <source>
        <dbReference type="ARBA" id="ARBA00004123"/>
    </source>
</evidence>
<dbReference type="OrthoDB" id="342531at2759"/>
<organism evidence="4 5">
    <name type="scientific">Ophiostoma piceae (strain UAMH 11346)</name>
    <name type="common">Sap stain fungus</name>
    <dbReference type="NCBI Taxonomy" id="1262450"/>
    <lineage>
        <taxon>Eukaryota</taxon>
        <taxon>Fungi</taxon>
        <taxon>Dikarya</taxon>
        <taxon>Ascomycota</taxon>
        <taxon>Pezizomycotina</taxon>
        <taxon>Sordariomycetes</taxon>
        <taxon>Sordariomycetidae</taxon>
        <taxon>Ophiostomatales</taxon>
        <taxon>Ophiostomataceae</taxon>
        <taxon>Ophiostoma</taxon>
    </lineage>
</organism>
<proteinExistence type="predicted"/>
<dbReference type="HOGENOM" id="CLU_005212_1_0_1"/>
<feature type="region of interest" description="Disordered" evidence="3">
    <location>
        <begin position="824"/>
        <end position="922"/>
    </location>
</feature>
<dbReference type="Pfam" id="PF04931">
    <property type="entry name" value="DNA_pol_phi"/>
    <property type="match status" value="1"/>
</dbReference>
<dbReference type="STRING" id="1262450.S3CTP2"/>
<dbReference type="OMA" id="QWIGILY"/>
<gene>
    <name evidence="4" type="ORF">F503_04913</name>
</gene>
<evidence type="ECO:0000313" key="5">
    <source>
        <dbReference type="Proteomes" id="UP000016923"/>
    </source>
</evidence>
<protein>
    <submittedName>
        <fullName evidence="4">Dna polymerase</fullName>
    </submittedName>
</protein>
<feature type="compositionally biased region" description="Basic and acidic residues" evidence="3">
    <location>
        <begin position="896"/>
        <end position="913"/>
    </location>
</feature>
<dbReference type="InterPro" id="IPR007015">
    <property type="entry name" value="DNA_pol_V/MYBBP1A"/>
</dbReference>
<feature type="region of interest" description="Disordered" evidence="3">
    <location>
        <begin position="938"/>
        <end position="961"/>
    </location>
</feature>
<keyword evidence="5" id="KW-1185">Reference proteome</keyword>
<feature type="region of interest" description="Disordered" evidence="3">
    <location>
        <begin position="93"/>
        <end position="120"/>
    </location>
</feature>